<dbReference type="EMBL" id="SNRW01008774">
    <property type="protein sequence ID" value="KAA6379001.1"/>
    <property type="molecule type" value="Genomic_DNA"/>
</dbReference>
<comment type="caution">
    <text evidence="2">The sequence shown here is derived from an EMBL/GenBank/DDBJ whole genome shotgun (WGS) entry which is preliminary data.</text>
</comment>
<gene>
    <name evidence="2" type="ORF">EZS28_025470</name>
</gene>
<sequence length="52" mass="5960">MYRAFTLFVLALAVLSFLKGQVIEPQQLPLDEEGILYYKTGEIDKNNELVLD</sequence>
<proteinExistence type="predicted"/>
<organism evidence="2 3">
    <name type="scientific">Streblomastix strix</name>
    <dbReference type="NCBI Taxonomy" id="222440"/>
    <lineage>
        <taxon>Eukaryota</taxon>
        <taxon>Metamonada</taxon>
        <taxon>Preaxostyla</taxon>
        <taxon>Oxymonadida</taxon>
        <taxon>Streblomastigidae</taxon>
        <taxon>Streblomastix</taxon>
    </lineage>
</organism>
<feature type="non-terminal residue" evidence="2">
    <location>
        <position position="52"/>
    </location>
</feature>
<name>A0A5J4V951_9EUKA</name>
<dbReference type="Proteomes" id="UP000324800">
    <property type="component" value="Unassembled WGS sequence"/>
</dbReference>
<keyword evidence="1" id="KW-0732">Signal</keyword>
<feature type="chain" id="PRO_5023918726" evidence="1">
    <location>
        <begin position="21"/>
        <end position="52"/>
    </location>
</feature>
<evidence type="ECO:0000256" key="1">
    <source>
        <dbReference type="SAM" id="SignalP"/>
    </source>
</evidence>
<accession>A0A5J4V951</accession>
<evidence type="ECO:0000313" key="3">
    <source>
        <dbReference type="Proteomes" id="UP000324800"/>
    </source>
</evidence>
<evidence type="ECO:0000313" key="2">
    <source>
        <dbReference type="EMBL" id="KAA6379001.1"/>
    </source>
</evidence>
<reference evidence="2 3" key="1">
    <citation type="submission" date="2019-03" db="EMBL/GenBank/DDBJ databases">
        <title>Single cell metagenomics reveals metabolic interactions within the superorganism composed of flagellate Streblomastix strix and complex community of Bacteroidetes bacteria on its surface.</title>
        <authorList>
            <person name="Treitli S.C."/>
            <person name="Kolisko M."/>
            <person name="Husnik F."/>
            <person name="Keeling P."/>
            <person name="Hampl V."/>
        </authorList>
    </citation>
    <scope>NUCLEOTIDE SEQUENCE [LARGE SCALE GENOMIC DNA]</scope>
    <source>
        <strain evidence="2">ST1C</strain>
    </source>
</reference>
<feature type="signal peptide" evidence="1">
    <location>
        <begin position="1"/>
        <end position="20"/>
    </location>
</feature>
<dbReference type="AlphaFoldDB" id="A0A5J4V951"/>
<protein>
    <submittedName>
        <fullName evidence="2">Uncharacterized protein</fullName>
    </submittedName>
</protein>